<keyword evidence="3" id="KW-1185">Reference proteome</keyword>
<feature type="region of interest" description="Disordered" evidence="1">
    <location>
        <begin position="1"/>
        <end position="29"/>
    </location>
</feature>
<dbReference type="EMBL" id="BMVW01000006">
    <property type="protein sequence ID" value="GGZ12590.1"/>
    <property type="molecule type" value="Genomic_DNA"/>
</dbReference>
<sequence>MRGRRVQRTADDQRTGGHDDGGGPADPNALYAGYQVEYPDYVKCLLSAATWGVAWKGRFSCDT</sequence>
<name>A0A918PJ56_9ACTN</name>
<proteinExistence type="predicted"/>
<protein>
    <submittedName>
        <fullName evidence="2">Uncharacterized protein</fullName>
    </submittedName>
</protein>
<accession>A0A918PJ56</accession>
<reference evidence="2" key="1">
    <citation type="journal article" date="2014" name="Int. J. Syst. Evol. Microbiol.">
        <title>Complete genome sequence of Corynebacterium casei LMG S-19264T (=DSM 44701T), isolated from a smear-ripened cheese.</title>
        <authorList>
            <consortium name="US DOE Joint Genome Institute (JGI-PGF)"/>
            <person name="Walter F."/>
            <person name="Albersmeier A."/>
            <person name="Kalinowski J."/>
            <person name="Ruckert C."/>
        </authorList>
    </citation>
    <scope>NUCLEOTIDE SEQUENCE</scope>
    <source>
        <strain evidence="2">JCM 4815</strain>
    </source>
</reference>
<evidence type="ECO:0000256" key="1">
    <source>
        <dbReference type="SAM" id="MobiDB-lite"/>
    </source>
</evidence>
<comment type="caution">
    <text evidence="2">The sequence shown here is derived from an EMBL/GenBank/DDBJ whole genome shotgun (WGS) entry which is preliminary data.</text>
</comment>
<dbReference type="Proteomes" id="UP000622166">
    <property type="component" value="Unassembled WGS sequence"/>
</dbReference>
<gene>
    <name evidence="2" type="ORF">GCM10010365_35330</name>
</gene>
<reference evidence="2" key="2">
    <citation type="submission" date="2020-09" db="EMBL/GenBank/DDBJ databases">
        <authorList>
            <person name="Sun Q."/>
            <person name="Ohkuma M."/>
        </authorList>
    </citation>
    <scope>NUCLEOTIDE SEQUENCE</scope>
    <source>
        <strain evidence="2">JCM 4815</strain>
    </source>
</reference>
<evidence type="ECO:0000313" key="2">
    <source>
        <dbReference type="EMBL" id="GGZ12590.1"/>
    </source>
</evidence>
<dbReference type="AlphaFoldDB" id="A0A918PJ56"/>
<evidence type="ECO:0000313" key="3">
    <source>
        <dbReference type="Proteomes" id="UP000622166"/>
    </source>
</evidence>
<organism evidence="2 3">
    <name type="scientific">Streptomyces poonensis</name>
    <dbReference type="NCBI Taxonomy" id="68255"/>
    <lineage>
        <taxon>Bacteria</taxon>
        <taxon>Bacillati</taxon>
        <taxon>Actinomycetota</taxon>
        <taxon>Actinomycetes</taxon>
        <taxon>Kitasatosporales</taxon>
        <taxon>Streptomycetaceae</taxon>
        <taxon>Streptomyces</taxon>
    </lineage>
</organism>
<feature type="compositionally biased region" description="Basic and acidic residues" evidence="1">
    <location>
        <begin position="8"/>
        <end position="21"/>
    </location>
</feature>